<accession>B9DRE5</accession>
<evidence type="ECO:0000313" key="4">
    <source>
        <dbReference type="Proteomes" id="UP000000449"/>
    </source>
</evidence>
<name>B9DRE5_STRU0</name>
<feature type="coiled-coil region" evidence="1">
    <location>
        <begin position="164"/>
        <end position="191"/>
    </location>
</feature>
<dbReference type="Proteomes" id="UP000000449">
    <property type="component" value="Chromosome"/>
</dbReference>
<proteinExistence type="predicted"/>
<dbReference type="HOGENOM" id="CLU_069563_0_0_9"/>
<keyword evidence="2" id="KW-1133">Transmembrane helix</keyword>
<organism evidence="3 4">
    <name type="scientific">Streptococcus uberis (strain ATCC BAA-854 / 0140J)</name>
    <dbReference type="NCBI Taxonomy" id="218495"/>
    <lineage>
        <taxon>Bacteria</taxon>
        <taxon>Bacillati</taxon>
        <taxon>Bacillota</taxon>
        <taxon>Bacilli</taxon>
        <taxon>Lactobacillales</taxon>
        <taxon>Streptococcaceae</taxon>
        <taxon>Streptococcus</taxon>
    </lineage>
</organism>
<dbReference type="STRING" id="218495.SUB0478"/>
<keyword evidence="2" id="KW-0812">Transmembrane</keyword>
<feature type="transmembrane region" description="Helical" evidence="2">
    <location>
        <begin position="99"/>
        <end position="125"/>
    </location>
</feature>
<evidence type="ECO:0000256" key="1">
    <source>
        <dbReference type="SAM" id="Coils"/>
    </source>
</evidence>
<dbReference type="OrthoDB" id="2062846at2"/>
<gene>
    <name evidence="3" type="ordered locus">SUB0478</name>
</gene>
<evidence type="ECO:0000313" key="3">
    <source>
        <dbReference type="EMBL" id="CAR41181.1"/>
    </source>
</evidence>
<keyword evidence="1" id="KW-0175">Coiled coil</keyword>
<feature type="transmembrane region" description="Helical" evidence="2">
    <location>
        <begin position="222"/>
        <end position="249"/>
    </location>
</feature>
<keyword evidence="4" id="KW-1185">Reference proteome</keyword>
<dbReference type="AlphaFoldDB" id="B9DRE5"/>
<dbReference type="eggNOG" id="ENOG502ZE6N">
    <property type="taxonomic scope" value="Bacteria"/>
</dbReference>
<dbReference type="EMBL" id="AM946015">
    <property type="protein sequence ID" value="CAR41181.1"/>
    <property type="molecule type" value="Genomic_DNA"/>
</dbReference>
<dbReference type="RefSeq" id="WP_012658010.1">
    <property type="nucleotide sequence ID" value="NC_012004.1"/>
</dbReference>
<evidence type="ECO:0000256" key="2">
    <source>
        <dbReference type="SAM" id="Phobius"/>
    </source>
</evidence>
<feature type="transmembrane region" description="Helical" evidence="2">
    <location>
        <begin position="134"/>
        <end position="155"/>
    </location>
</feature>
<keyword evidence="2" id="KW-0472">Membrane</keyword>
<reference evidence="4" key="1">
    <citation type="journal article" date="2009" name="BMC Genomics">
        <title>Evidence for niche adaptation in the genome of the bovine pathogen Streptococcus uberis.</title>
        <authorList>
            <person name="Ward P.N."/>
            <person name="Holden M.T.G."/>
            <person name="Leigh J.A."/>
            <person name="Lennard N."/>
            <person name="Bignell A."/>
            <person name="Barron A."/>
            <person name="Clark L."/>
            <person name="Quail M.A."/>
            <person name="Woodward J."/>
            <person name="Barrell B.G."/>
            <person name="Egan S.A."/>
            <person name="Field T.R."/>
            <person name="Maskell D."/>
            <person name="Kehoe M."/>
            <person name="Dowson C.G."/>
            <person name="Chanter N."/>
            <person name="Whatmore A.M."/>
            <person name="Bentley S.D."/>
            <person name="Parkhill J."/>
        </authorList>
    </citation>
    <scope>NUCLEOTIDE SEQUENCE [LARGE SCALE GENOMIC DNA]</scope>
    <source>
        <strain evidence="4">ATCC BAA-854 / 0140J</strain>
    </source>
</reference>
<protein>
    <submittedName>
        <fullName evidence="3">Membrane protein</fullName>
    </submittedName>
</protein>
<sequence>MEISSNSKKLIIAVLLAVLGFFMFTKMASSTYVNQMNQDIVSSLDQKKVTVMKLAASSTAASTAVTLIPGDVGSPLAENLADVSDYLLVIIIAIWLQKYLIAIVGAISFKIFFPATCLLLILYLFSKKEILIRVAFKLALFGLMIFCIVPTSVTISNHIEKTYQSSIQETIKKTEKENKRIDQKLQKKNQKLSLKNILGKIDGEKSKVLNTMENSLSNMIDAVAVMIVTTCLIPILVLMSFIWLTNMIFGLSLTTDLRRFSFIGKFVRNKTQKSLGRE</sequence>
<dbReference type="KEGG" id="sub:SUB0478"/>